<sequence>MATTTPNNVRKLRVPRRTPRACQQCRAGKVRCSGEHPCTRCVRRRENCTFPSDEPHISVPESYLAELERQAAAAAATTSPSFQLQSPPSNVHSRPATAPTPRHHSFGSGDRQPARVDAGAHSTPPTKSALSPTMSRIPDVETAKAATVGPWTPRNPLIETQFLKDHTGRHRFLGPTSTWAFTRRLTFLLEQYEPQQEATLSPFFMDGAAFHLKWAAKPTVERSDLQGLPPKNYVEYMYSTVKFQLGDLFSMVDEQSFLQNWRAFQEDPWATVQQHRLWFVEYLLFLAFGKAFLGESDGSNAPKGHEFAARAMCLLPGPFEIHQEELLGIEVLALVALYFQSIDMRIIAYQYIGQAVRLCGVEGIHHDVPDALVGRQKSARANLLWWNVYNLDRYFSALMGCSNSISDEQVSAEMPSVKDKSLYATALTLQISLSKLVAKTCTTVYHVSGEGLGGDYVKNTTIILHALAEVSQELEAVMPRFSKDTPTDFPQVFSHVTLSYHHCIVLATRPLIAWLLLLALPPASTDLQNLAPPIAALLQTSAESALSILAVLYKFAGNDLLETFLPFHLEFAFSATLLLSVLDAILPEHVPDRAWQRLAEGVLQKMQKKGNIVVPLRMAELQRLEELLNQHRRPPPPTANVAIPTDDGLDGGGIMIPPGDLTNVGENAGLDSGIDFDTPSSWDVLFGAWPPTNSEQILELADELDLGDFNAPMYFQN</sequence>
<dbReference type="SMART" id="SM00906">
    <property type="entry name" value="Fungal_trans"/>
    <property type="match status" value="1"/>
</dbReference>
<dbReference type="EMBL" id="LFZN01000050">
    <property type="protein sequence ID" value="KXT01794.1"/>
    <property type="molecule type" value="Genomic_DNA"/>
</dbReference>
<dbReference type="InterPro" id="IPR050987">
    <property type="entry name" value="AtrR-like"/>
</dbReference>
<protein>
    <recommendedName>
        <fullName evidence="4">Zn(2)-C6 fungal-type domain-containing protein</fullName>
    </recommendedName>
</protein>
<dbReference type="Gene3D" id="4.10.240.10">
    <property type="entry name" value="Zn(2)-C6 fungal-type DNA-binding domain"/>
    <property type="match status" value="1"/>
</dbReference>
<dbReference type="AlphaFoldDB" id="A0A139HH40"/>
<evidence type="ECO:0000313" key="5">
    <source>
        <dbReference type="EMBL" id="KXT01794.1"/>
    </source>
</evidence>
<dbReference type="InterPro" id="IPR036864">
    <property type="entry name" value="Zn2-C6_fun-type_DNA-bd_sf"/>
</dbReference>
<evidence type="ECO:0000256" key="1">
    <source>
        <dbReference type="ARBA" id="ARBA00022723"/>
    </source>
</evidence>
<dbReference type="PROSITE" id="PS00463">
    <property type="entry name" value="ZN2_CY6_FUNGAL_1"/>
    <property type="match status" value="1"/>
</dbReference>
<name>A0A139HH40_9PEZI</name>
<dbReference type="SMART" id="SM00066">
    <property type="entry name" value="GAL4"/>
    <property type="match status" value="1"/>
</dbReference>
<keyword evidence="6" id="KW-1185">Reference proteome</keyword>
<dbReference type="GO" id="GO:0006351">
    <property type="term" value="P:DNA-templated transcription"/>
    <property type="evidence" value="ECO:0007669"/>
    <property type="project" value="InterPro"/>
</dbReference>
<dbReference type="CDD" id="cd00067">
    <property type="entry name" value="GAL4"/>
    <property type="match status" value="1"/>
</dbReference>
<feature type="compositionally biased region" description="Polar residues" evidence="3">
    <location>
        <begin position="123"/>
        <end position="134"/>
    </location>
</feature>
<accession>A0A139HH40</accession>
<dbReference type="Pfam" id="PF04082">
    <property type="entry name" value="Fungal_trans"/>
    <property type="match status" value="1"/>
</dbReference>
<dbReference type="GO" id="GO:0008270">
    <property type="term" value="F:zinc ion binding"/>
    <property type="evidence" value="ECO:0007669"/>
    <property type="project" value="InterPro"/>
</dbReference>
<reference evidence="5 6" key="1">
    <citation type="submission" date="2015-07" db="EMBL/GenBank/DDBJ databases">
        <title>Comparative genomics of the Sigatoka disease complex on banana suggests a link between parallel evolutionary changes in Pseudocercospora fijiensis and Pseudocercospora eumusae and increased virulence on the banana host.</title>
        <authorList>
            <person name="Chang T.-C."/>
            <person name="Salvucci A."/>
            <person name="Crous P.W."/>
            <person name="Stergiopoulos I."/>
        </authorList>
    </citation>
    <scope>NUCLEOTIDE SEQUENCE [LARGE SCALE GENOMIC DNA]</scope>
    <source>
        <strain evidence="5 6">CBS 114824</strain>
    </source>
</reference>
<dbReference type="InterPro" id="IPR007219">
    <property type="entry name" value="XnlR_reg_dom"/>
</dbReference>
<dbReference type="CDD" id="cd12148">
    <property type="entry name" value="fungal_TF_MHR"/>
    <property type="match status" value="1"/>
</dbReference>
<gene>
    <name evidence="5" type="ORF">AC578_1989</name>
</gene>
<feature type="domain" description="Zn(2)-C6 fungal-type" evidence="4">
    <location>
        <begin position="21"/>
        <end position="50"/>
    </location>
</feature>
<comment type="caution">
    <text evidence="5">The sequence shown here is derived from an EMBL/GenBank/DDBJ whole genome shotgun (WGS) entry which is preliminary data.</text>
</comment>
<dbReference type="OrthoDB" id="5464at2759"/>
<dbReference type="SUPFAM" id="SSF57701">
    <property type="entry name" value="Zn2/Cys6 DNA-binding domain"/>
    <property type="match status" value="1"/>
</dbReference>
<dbReference type="STRING" id="321146.A0A139HH40"/>
<evidence type="ECO:0000313" key="6">
    <source>
        <dbReference type="Proteomes" id="UP000070133"/>
    </source>
</evidence>
<dbReference type="PANTHER" id="PTHR46910:SF32">
    <property type="entry name" value="TRANSCRIPTION FACTOR DOMAIN-CONTAINING PROTEIN-RELATED"/>
    <property type="match status" value="1"/>
</dbReference>
<organism evidence="5 6">
    <name type="scientific">Pseudocercospora eumusae</name>
    <dbReference type="NCBI Taxonomy" id="321146"/>
    <lineage>
        <taxon>Eukaryota</taxon>
        <taxon>Fungi</taxon>
        <taxon>Dikarya</taxon>
        <taxon>Ascomycota</taxon>
        <taxon>Pezizomycotina</taxon>
        <taxon>Dothideomycetes</taxon>
        <taxon>Dothideomycetidae</taxon>
        <taxon>Mycosphaerellales</taxon>
        <taxon>Mycosphaerellaceae</taxon>
        <taxon>Pseudocercospora</taxon>
    </lineage>
</organism>
<proteinExistence type="predicted"/>
<dbReference type="GO" id="GO:0003677">
    <property type="term" value="F:DNA binding"/>
    <property type="evidence" value="ECO:0007669"/>
    <property type="project" value="InterPro"/>
</dbReference>
<dbReference type="PANTHER" id="PTHR46910">
    <property type="entry name" value="TRANSCRIPTION FACTOR PDR1"/>
    <property type="match status" value="1"/>
</dbReference>
<feature type="compositionally biased region" description="Polar residues" evidence="3">
    <location>
        <begin position="77"/>
        <end position="92"/>
    </location>
</feature>
<keyword evidence="1" id="KW-0479">Metal-binding</keyword>
<dbReference type="InterPro" id="IPR001138">
    <property type="entry name" value="Zn2Cys6_DnaBD"/>
</dbReference>
<evidence type="ECO:0000256" key="2">
    <source>
        <dbReference type="ARBA" id="ARBA00023242"/>
    </source>
</evidence>
<dbReference type="Proteomes" id="UP000070133">
    <property type="component" value="Unassembled WGS sequence"/>
</dbReference>
<dbReference type="GO" id="GO:0000981">
    <property type="term" value="F:DNA-binding transcription factor activity, RNA polymerase II-specific"/>
    <property type="evidence" value="ECO:0007669"/>
    <property type="project" value="InterPro"/>
</dbReference>
<feature type="region of interest" description="Disordered" evidence="3">
    <location>
        <begin position="71"/>
        <end position="134"/>
    </location>
</feature>
<keyword evidence="2" id="KW-0539">Nucleus</keyword>
<dbReference type="PROSITE" id="PS50048">
    <property type="entry name" value="ZN2_CY6_FUNGAL_2"/>
    <property type="match status" value="1"/>
</dbReference>
<evidence type="ECO:0000259" key="4">
    <source>
        <dbReference type="PROSITE" id="PS50048"/>
    </source>
</evidence>
<dbReference type="Pfam" id="PF00172">
    <property type="entry name" value="Zn_clus"/>
    <property type="match status" value="1"/>
</dbReference>
<evidence type="ECO:0000256" key="3">
    <source>
        <dbReference type="SAM" id="MobiDB-lite"/>
    </source>
</evidence>